<dbReference type="InterPro" id="IPR046533">
    <property type="entry name" value="DUF6598"/>
</dbReference>
<dbReference type="PANTHER" id="PTHR33065:SF165">
    <property type="entry name" value="GENOME ASSEMBLY, CHROMOSOME: II"/>
    <property type="match status" value="1"/>
</dbReference>
<dbReference type="AlphaFoldDB" id="R7W988"/>
<reference evidence="3" key="1">
    <citation type="submission" date="2015-06" db="UniProtKB">
        <authorList>
            <consortium name="EnsemblPlants"/>
        </authorList>
    </citation>
    <scope>IDENTIFICATION</scope>
</reference>
<protein>
    <recommendedName>
        <fullName evidence="2">DUF6598 domain-containing protein</fullName>
    </recommendedName>
</protein>
<evidence type="ECO:0000259" key="2">
    <source>
        <dbReference type="Pfam" id="PF20241"/>
    </source>
</evidence>
<sequence>MTGKKAYLKRHDADGDGRSISPQLLEQMSLQIKEIKPVSLPYLVDNREEALDLLLHEAHKLAYRIQSLRKEFSATIPLEKLRLFHLLSQECLRISETIATHGSPISCKSSEDAEISLFKERRIGWESTWGSPVSRCGSFNDTTTLSPMYFTHCAPSVIASYRTDALQIYSFKICDLNDNLKWPLYVYGVVAARDDVDCNRNLLFCRSRANCQVVTEKDPVLHLTGPSRAIVADEPVDFEVELKINCGTDQSQDKALISSTNHYTLVEKEASIRPH</sequence>
<dbReference type="Pfam" id="PF20241">
    <property type="entry name" value="DUF6598"/>
    <property type="match status" value="1"/>
</dbReference>
<feature type="domain" description="DUF6598" evidence="2">
    <location>
        <begin position="165"/>
        <end position="262"/>
    </location>
</feature>
<organism evidence="3">
    <name type="scientific">Aegilops tauschii</name>
    <name type="common">Tausch's goatgrass</name>
    <name type="synonym">Aegilops squarrosa</name>
    <dbReference type="NCBI Taxonomy" id="37682"/>
    <lineage>
        <taxon>Eukaryota</taxon>
        <taxon>Viridiplantae</taxon>
        <taxon>Streptophyta</taxon>
        <taxon>Embryophyta</taxon>
        <taxon>Tracheophyta</taxon>
        <taxon>Spermatophyta</taxon>
        <taxon>Magnoliopsida</taxon>
        <taxon>Liliopsida</taxon>
        <taxon>Poales</taxon>
        <taxon>Poaceae</taxon>
        <taxon>BOP clade</taxon>
        <taxon>Pooideae</taxon>
        <taxon>Triticodae</taxon>
        <taxon>Triticeae</taxon>
        <taxon>Triticinae</taxon>
        <taxon>Aegilops</taxon>
    </lineage>
</organism>
<evidence type="ECO:0000313" key="3">
    <source>
        <dbReference type="EnsemblPlants" id="EMT18576"/>
    </source>
</evidence>
<accession>R7W988</accession>
<dbReference type="PANTHER" id="PTHR33065">
    <property type="entry name" value="OS07G0486400 PROTEIN"/>
    <property type="match status" value="1"/>
</dbReference>
<proteinExistence type="predicted"/>
<feature type="region of interest" description="Disordered" evidence="1">
    <location>
        <begin position="1"/>
        <end position="20"/>
    </location>
</feature>
<evidence type="ECO:0000256" key="1">
    <source>
        <dbReference type="SAM" id="MobiDB-lite"/>
    </source>
</evidence>
<dbReference type="EnsemblPlants" id="EMT18576">
    <property type="protein sequence ID" value="EMT18576"/>
    <property type="gene ID" value="F775_11589"/>
</dbReference>
<name>R7W988_AEGTA</name>